<feature type="transmembrane region" description="Helical" evidence="6">
    <location>
        <begin position="223"/>
        <end position="244"/>
    </location>
</feature>
<feature type="transmembrane region" description="Helical" evidence="6">
    <location>
        <begin position="104"/>
        <end position="129"/>
    </location>
</feature>
<evidence type="ECO:0000256" key="2">
    <source>
        <dbReference type="ARBA" id="ARBA00022475"/>
    </source>
</evidence>
<dbReference type="Proteomes" id="UP000035721">
    <property type="component" value="Unassembled WGS sequence"/>
</dbReference>
<dbReference type="Pfam" id="PF02653">
    <property type="entry name" value="BPD_transp_2"/>
    <property type="match status" value="1"/>
</dbReference>
<evidence type="ECO:0000313" key="7">
    <source>
        <dbReference type="EMBL" id="CCH77474.1"/>
    </source>
</evidence>
<gene>
    <name evidence="7" type="ORF">BN12_20017</name>
</gene>
<feature type="transmembrane region" description="Helical" evidence="6">
    <location>
        <begin position="29"/>
        <end position="53"/>
    </location>
</feature>
<evidence type="ECO:0000256" key="5">
    <source>
        <dbReference type="ARBA" id="ARBA00023136"/>
    </source>
</evidence>
<dbReference type="InterPro" id="IPR001851">
    <property type="entry name" value="ABC_transp_permease"/>
</dbReference>
<keyword evidence="2" id="KW-1003">Cell membrane</keyword>
<feature type="transmembrane region" description="Helical" evidence="6">
    <location>
        <begin position="256"/>
        <end position="273"/>
    </location>
</feature>
<feature type="transmembrane region" description="Helical" evidence="6">
    <location>
        <begin position="174"/>
        <end position="197"/>
    </location>
</feature>
<keyword evidence="3 6" id="KW-0812">Transmembrane</keyword>
<dbReference type="AlphaFoldDB" id="A0A077LZU9"/>
<keyword evidence="5 6" id="KW-0472">Membrane</keyword>
<sequence>MTITDDTATTPSTDRPARSTAWGNTLGRFGILVAVVALFIILSLTTPGFFSGLNLRNLLDQQAPILIAAAPLTLVLIAGQFDVSLSAVYITAPLVGLQVESHTGSIALAVLAGLVAGLAAGAFNALLVVICRINSFISTLAASYIIAGIGYLVSDQAILTPSSPGFRGFAATRVLGLSTATLMAVVVIAVCWVLLALTRYGRYVYATGANAEAAKVSGVRTRWIVASTFLLTGAAAGFAGMVNASQSMSAQATDDFSFVFAALAAVVVGGTSIAGGAGAVWRTVAGALFIAMMNNGFNLNQVDPIYQRIILGLVILGAVGIDALTRSRNAT</sequence>
<accession>A0A077LZU9</accession>
<dbReference type="EMBL" id="CAJB01000112">
    <property type="protein sequence ID" value="CCH77474.1"/>
    <property type="molecule type" value="Genomic_DNA"/>
</dbReference>
<feature type="transmembrane region" description="Helical" evidence="6">
    <location>
        <begin position="136"/>
        <end position="154"/>
    </location>
</feature>
<protein>
    <submittedName>
        <fullName evidence="7">Inner-membrane translocator</fullName>
    </submittedName>
</protein>
<evidence type="ECO:0000256" key="1">
    <source>
        <dbReference type="ARBA" id="ARBA00004651"/>
    </source>
</evidence>
<evidence type="ECO:0000256" key="6">
    <source>
        <dbReference type="SAM" id="Phobius"/>
    </source>
</evidence>
<comment type="subcellular location">
    <subcellularLocation>
        <location evidence="1">Cell membrane</location>
        <topology evidence="1">Multi-pass membrane protein</topology>
    </subcellularLocation>
</comment>
<reference evidence="7 8" key="1">
    <citation type="journal article" date="2013" name="ISME J.">
        <title>A metabolic model for members of the genus Tetrasphaera involved in enhanced biological phosphorus removal.</title>
        <authorList>
            <person name="Kristiansen R."/>
            <person name="Nguyen H.T.T."/>
            <person name="Saunders A.M."/>
            <person name="Nielsen J.L."/>
            <person name="Wimmer R."/>
            <person name="Le V.Q."/>
            <person name="McIlroy S.J."/>
            <person name="Petrovski S."/>
            <person name="Seviour R.J."/>
            <person name="Calteau A."/>
            <person name="Nielsen K.L."/>
            <person name="Nielsen P.H."/>
        </authorList>
    </citation>
    <scope>NUCLEOTIDE SEQUENCE [LARGE SCALE GENOMIC DNA]</scope>
    <source>
        <strain evidence="7 8">T1-X7</strain>
    </source>
</reference>
<dbReference type="PANTHER" id="PTHR32196">
    <property type="entry name" value="ABC TRANSPORTER PERMEASE PROTEIN YPHD-RELATED-RELATED"/>
    <property type="match status" value="1"/>
</dbReference>
<evidence type="ECO:0000313" key="8">
    <source>
        <dbReference type="Proteomes" id="UP000035721"/>
    </source>
</evidence>
<proteinExistence type="predicted"/>
<keyword evidence="4 6" id="KW-1133">Transmembrane helix</keyword>
<feature type="transmembrane region" description="Helical" evidence="6">
    <location>
        <begin position="65"/>
        <end position="92"/>
    </location>
</feature>
<dbReference type="STRING" id="1194083.BN12_20017"/>
<dbReference type="GO" id="GO:0022857">
    <property type="term" value="F:transmembrane transporter activity"/>
    <property type="evidence" value="ECO:0007669"/>
    <property type="project" value="InterPro"/>
</dbReference>
<name>A0A077LZU9_9MICO</name>
<dbReference type="GO" id="GO:0005886">
    <property type="term" value="C:plasma membrane"/>
    <property type="evidence" value="ECO:0007669"/>
    <property type="project" value="UniProtKB-SubCell"/>
</dbReference>
<dbReference type="PANTHER" id="PTHR32196:SF19">
    <property type="entry name" value="GALACTOFURANOSE TRANSPORTER PERMEASE PROTEIN YTFT"/>
    <property type="match status" value="1"/>
</dbReference>
<evidence type="ECO:0000256" key="3">
    <source>
        <dbReference type="ARBA" id="ARBA00022692"/>
    </source>
</evidence>
<dbReference type="CDD" id="cd06579">
    <property type="entry name" value="TM_PBP1_transp_AraH_like"/>
    <property type="match status" value="1"/>
</dbReference>
<organism evidence="7 8">
    <name type="scientific">Nostocoides japonicum T1-X7</name>
    <dbReference type="NCBI Taxonomy" id="1194083"/>
    <lineage>
        <taxon>Bacteria</taxon>
        <taxon>Bacillati</taxon>
        <taxon>Actinomycetota</taxon>
        <taxon>Actinomycetes</taxon>
        <taxon>Micrococcales</taxon>
        <taxon>Intrasporangiaceae</taxon>
        <taxon>Nostocoides</taxon>
    </lineage>
</organism>
<evidence type="ECO:0000256" key="4">
    <source>
        <dbReference type="ARBA" id="ARBA00022989"/>
    </source>
</evidence>
<comment type="caution">
    <text evidence="7">The sequence shown here is derived from an EMBL/GenBank/DDBJ whole genome shotgun (WGS) entry which is preliminary data.</text>
</comment>
<feature type="transmembrane region" description="Helical" evidence="6">
    <location>
        <begin position="305"/>
        <end position="325"/>
    </location>
</feature>
<keyword evidence="8" id="KW-1185">Reference proteome</keyword>
<dbReference type="RefSeq" id="WP_083454296.1">
    <property type="nucleotide sequence ID" value="NZ_HF570958.1"/>
</dbReference>
<dbReference type="OrthoDB" id="9808136at2"/>